<reference evidence="1 2" key="1">
    <citation type="submission" date="2018-09" db="EMBL/GenBank/DDBJ databases">
        <title>Genomic Encyclopedia of Type Strains, Phase III (KMG-III): the genomes of soil and plant-associated and newly described type strains.</title>
        <authorList>
            <person name="Whitman W."/>
        </authorList>
    </citation>
    <scope>NUCLEOTIDE SEQUENCE [LARGE SCALE GENOMIC DNA]</scope>
    <source>
        <strain evidence="1 2">CECT 7938</strain>
    </source>
</reference>
<gene>
    <name evidence="1" type="ORF">DFQ12_4798</name>
</gene>
<proteinExistence type="predicted"/>
<dbReference type="Proteomes" id="UP000286246">
    <property type="component" value="Unassembled WGS sequence"/>
</dbReference>
<dbReference type="AlphaFoldDB" id="A0A420AIJ9"/>
<keyword evidence="2" id="KW-1185">Reference proteome</keyword>
<evidence type="ECO:0000313" key="1">
    <source>
        <dbReference type="EMBL" id="RKE44330.1"/>
    </source>
</evidence>
<organism evidence="1 2">
    <name type="scientific">Sphingobacterium detergens</name>
    <dbReference type="NCBI Taxonomy" id="1145106"/>
    <lineage>
        <taxon>Bacteria</taxon>
        <taxon>Pseudomonadati</taxon>
        <taxon>Bacteroidota</taxon>
        <taxon>Sphingobacteriia</taxon>
        <taxon>Sphingobacteriales</taxon>
        <taxon>Sphingobacteriaceae</taxon>
        <taxon>Sphingobacterium</taxon>
    </lineage>
</organism>
<sequence length="42" mass="5056">MIEWLKNPAKDSLQYNKSLKTIIANNKQFFCKKHRKTTKMTK</sequence>
<protein>
    <submittedName>
        <fullName evidence="1">Uncharacterized protein</fullName>
    </submittedName>
</protein>
<dbReference type="EMBL" id="RAPY01000006">
    <property type="protein sequence ID" value="RKE44330.1"/>
    <property type="molecule type" value="Genomic_DNA"/>
</dbReference>
<accession>A0A420AIJ9</accession>
<evidence type="ECO:0000313" key="2">
    <source>
        <dbReference type="Proteomes" id="UP000286246"/>
    </source>
</evidence>
<name>A0A420AIJ9_SPHD1</name>
<comment type="caution">
    <text evidence="1">The sequence shown here is derived from an EMBL/GenBank/DDBJ whole genome shotgun (WGS) entry which is preliminary data.</text>
</comment>